<dbReference type="EMBL" id="JAVFWL010000005">
    <property type="protein sequence ID" value="KAK6756098.1"/>
    <property type="molecule type" value="Genomic_DNA"/>
</dbReference>
<comment type="caution">
    <text evidence="2">The sequence shown here is derived from an EMBL/GenBank/DDBJ whole genome shotgun (WGS) entry which is preliminary data.</text>
</comment>
<dbReference type="Proteomes" id="UP001303046">
    <property type="component" value="Unassembled WGS sequence"/>
</dbReference>
<feature type="region of interest" description="Disordered" evidence="1">
    <location>
        <begin position="26"/>
        <end position="45"/>
    </location>
</feature>
<keyword evidence="3" id="KW-1185">Reference proteome</keyword>
<accession>A0ABR1E0P6</accession>
<gene>
    <name evidence="2" type="primary">Necator_chrV.g19262</name>
    <name evidence="2" type="ORF">RB195_014470</name>
</gene>
<reference evidence="2 3" key="1">
    <citation type="submission" date="2023-08" db="EMBL/GenBank/DDBJ databases">
        <title>A Necator americanus chromosomal reference genome.</title>
        <authorList>
            <person name="Ilik V."/>
            <person name="Petrzelkova K.J."/>
            <person name="Pardy F."/>
            <person name="Fuh T."/>
            <person name="Niatou-Singa F.S."/>
            <person name="Gouil Q."/>
            <person name="Baker L."/>
            <person name="Ritchie M.E."/>
            <person name="Jex A.R."/>
            <person name="Gazzola D."/>
            <person name="Li H."/>
            <person name="Toshio Fujiwara R."/>
            <person name="Zhan B."/>
            <person name="Aroian R.V."/>
            <person name="Pafco B."/>
            <person name="Schwarz E.M."/>
        </authorList>
    </citation>
    <scope>NUCLEOTIDE SEQUENCE [LARGE SCALE GENOMIC DNA]</scope>
    <source>
        <strain evidence="2 3">Aroian</strain>
        <tissue evidence="2">Whole animal</tissue>
    </source>
</reference>
<feature type="compositionally biased region" description="Basic and acidic residues" evidence="1">
    <location>
        <begin position="26"/>
        <end position="39"/>
    </location>
</feature>
<proteinExistence type="predicted"/>
<sequence length="70" mass="7832">MDYESVELDFLEAAYHRFDGVGISPRKDMGRDAKKRDRAQFASSLATPAQTGSVLPIQLLHLDTLLRKPS</sequence>
<evidence type="ECO:0000313" key="3">
    <source>
        <dbReference type="Proteomes" id="UP001303046"/>
    </source>
</evidence>
<evidence type="ECO:0000313" key="2">
    <source>
        <dbReference type="EMBL" id="KAK6756098.1"/>
    </source>
</evidence>
<protein>
    <submittedName>
        <fullName evidence="2">Uncharacterized protein</fullName>
    </submittedName>
</protein>
<evidence type="ECO:0000256" key="1">
    <source>
        <dbReference type="SAM" id="MobiDB-lite"/>
    </source>
</evidence>
<name>A0ABR1E0P6_NECAM</name>
<organism evidence="2 3">
    <name type="scientific">Necator americanus</name>
    <name type="common">Human hookworm</name>
    <dbReference type="NCBI Taxonomy" id="51031"/>
    <lineage>
        <taxon>Eukaryota</taxon>
        <taxon>Metazoa</taxon>
        <taxon>Ecdysozoa</taxon>
        <taxon>Nematoda</taxon>
        <taxon>Chromadorea</taxon>
        <taxon>Rhabditida</taxon>
        <taxon>Rhabditina</taxon>
        <taxon>Rhabditomorpha</taxon>
        <taxon>Strongyloidea</taxon>
        <taxon>Ancylostomatidae</taxon>
        <taxon>Bunostominae</taxon>
        <taxon>Necator</taxon>
    </lineage>
</organism>